<gene>
    <name evidence="1" type="ORF">ACJ72_04944</name>
</gene>
<comment type="caution">
    <text evidence="1">The sequence shown here is derived from an EMBL/GenBank/DDBJ whole genome shotgun (WGS) entry which is preliminary data.</text>
</comment>
<reference evidence="1 2" key="1">
    <citation type="submission" date="2015-07" db="EMBL/GenBank/DDBJ databases">
        <title>Emmonsia species relationships and genome sequence.</title>
        <authorList>
            <person name="Cuomo C.A."/>
            <person name="Schwartz I.S."/>
            <person name="Kenyon C."/>
            <person name="de Hoog G.S."/>
            <person name="Govender N.P."/>
            <person name="Botha A."/>
            <person name="Moreno L."/>
            <person name="de Vries M."/>
            <person name="Munoz J.F."/>
            <person name="Stielow J.B."/>
        </authorList>
    </citation>
    <scope>NUCLEOTIDE SEQUENCE [LARGE SCALE GENOMIC DNA]</scope>
    <source>
        <strain evidence="1 2">CBS 136260</strain>
    </source>
</reference>
<proteinExistence type="predicted"/>
<dbReference type="Proteomes" id="UP000091918">
    <property type="component" value="Unassembled WGS sequence"/>
</dbReference>
<evidence type="ECO:0000313" key="2">
    <source>
        <dbReference type="Proteomes" id="UP000091918"/>
    </source>
</evidence>
<dbReference type="EMBL" id="LGUA01000633">
    <property type="protein sequence ID" value="OAX80723.1"/>
    <property type="molecule type" value="Genomic_DNA"/>
</dbReference>
<sequence>MRDREDPSYQLSVPSLVDRLALIVYVFVLHEKRSISSDRPRLDLPRQSCLDARDRLSQTGSQQDSAQYFNLSL</sequence>
<dbReference type="AlphaFoldDB" id="A0A1B7NVF2"/>
<protein>
    <submittedName>
        <fullName evidence="1">Uncharacterized protein</fullName>
    </submittedName>
</protein>
<accession>A0A1B7NVF2</accession>
<keyword evidence="2" id="KW-1185">Reference proteome</keyword>
<organism evidence="1 2">
    <name type="scientific">Emergomyces africanus</name>
    <dbReference type="NCBI Taxonomy" id="1955775"/>
    <lineage>
        <taxon>Eukaryota</taxon>
        <taxon>Fungi</taxon>
        <taxon>Dikarya</taxon>
        <taxon>Ascomycota</taxon>
        <taxon>Pezizomycotina</taxon>
        <taxon>Eurotiomycetes</taxon>
        <taxon>Eurotiomycetidae</taxon>
        <taxon>Onygenales</taxon>
        <taxon>Ajellomycetaceae</taxon>
        <taxon>Emergomyces</taxon>
    </lineage>
</organism>
<evidence type="ECO:0000313" key="1">
    <source>
        <dbReference type="EMBL" id="OAX80723.1"/>
    </source>
</evidence>
<name>A0A1B7NVF2_9EURO</name>